<evidence type="ECO:0000256" key="1">
    <source>
        <dbReference type="SAM" id="SignalP"/>
    </source>
</evidence>
<gene>
    <name evidence="2" type="ORF">HanXRQr2_Chr15g0694661</name>
</gene>
<accession>A0A9K3H4N7</accession>
<reference evidence="2" key="2">
    <citation type="submission" date="2020-06" db="EMBL/GenBank/DDBJ databases">
        <title>Helianthus annuus Genome sequencing and assembly Release 2.</title>
        <authorList>
            <person name="Gouzy J."/>
            <person name="Langlade N."/>
            <person name="Munos S."/>
        </authorList>
    </citation>
    <scope>NUCLEOTIDE SEQUENCE</scope>
    <source>
        <tissue evidence="2">Leaves</tissue>
    </source>
</reference>
<evidence type="ECO:0000313" key="3">
    <source>
        <dbReference type="Proteomes" id="UP000215914"/>
    </source>
</evidence>
<protein>
    <submittedName>
        <fullName evidence="2">Uncharacterized protein</fullName>
    </submittedName>
</protein>
<dbReference type="Gramene" id="mRNA:HanXRQr2_Chr15g0694661">
    <property type="protein sequence ID" value="mRNA:HanXRQr2_Chr15g0694661"/>
    <property type="gene ID" value="HanXRQr2_Chr15g0694661"/>
</dbReference>
<name>A0A9K3H4N7_HELAN</name>
<feature type="signal peptide" evidence="1">
    <location>
        <begin position="1"/>
        <end position="21"/>
    </location>
</feature>
<feature type="chain" id="PRO_5039921686" evidence="1">
    <location>
        <begin position="22"/>
        <end position="73"/>
    </location>
</feature>
<reference evidence="2" key="1">
    <citation type="journal article" date="2017" name="Nature">
        <title>The sunflower genome provides insights into oil metabolism, flowering and Asterid evolution.</title>
        <authorList>
            <person name="Badouin H."/>
            <person name="Gouzy J."/>
            <person name="Grassa C.J."/>
            <person name="Murat F."/>
            <person name="Staton S.E."/>
            <person name="Cottret L."/>
            <person name="Lelandais-Briere C."/>
            <person name="Owens G.L."/>
            <person name="Carrere S."/>
            <person name="Mayjonade B."/>
            <person name="Legrand L."/>
            <person name="Gill N."/>
            <person name="Kane N.C."/>
            <person name="Bowers J.E."/>
            <person name="Hubner S."/>
            <person name="Bellec A."/>
            <person name="Berard A."/>
            <person name="Berges H."/>
            <person name="Blanchet N."/>
            <person name="Boniface M.C."/>
            <person name="Brunel D."/>
            <person name="Catrice O."/>
            <person name="Chaidir N."/>
            <person name="Claudel C."/>
            <person name="Donnadieu C."/>
            <person name="Faraut T."/>
            <person name="Fievet G."/>
            <person name="Helmstetter N."/>
            <person name="King M."/>
            <person name="Knapp S.J."/>
            <person name="Lai Z."/>
            <person name="Le Paslier M.C."/>
            <person name="Lippi Y."/>
            <person name="Lorenzon L."/>
            <person name="Mandel J.R."/>
            <person name="Marage G."/>
            <person name="Marchand G."/>
            <person name="Marquand E."/>
            <person name="Bret-Mestries E."/>
            <person name="Morien E."/>
            <person name="Nambeesan S."/>
            <person name="Nguyen T."/>
            <person name="Pegot-Espagnet P."/>
            <person name="Pouilly N."/>
            <person name="Raftis F."/>
            <person name="Sallet E."/>
            <person name="Schiex T."/>
            <person name="Thomas J."/>
            <person name="Vandecasteele C."/>
            <person name="Vares D."/>
            <person name="Vear F."/>
            <person name="Vautrin S."/>
            <person name="Crespi M."/>
            <person name="Mangin B."/>
            <person name="Burke J.M."/>
            <person name="Salse J."/>
            <person name="Munos S."/>
            <person name="Vincourt P."/>
            <person name="Rieseberg L.H."/>
            <person name="Langlade N.B."/>
        </authorList>
    </citation>
    <scope>NUCLEOTIDE SEQUENCE</scope>
    <source>
        <tissue evidence="2">Leaves</tissue>
    </source>
</reference>
<organism evidence="2 3">
    <name type="scientific">Helianthus annuus</name>
    <name type="common">Common sunflower</name>
    <dbReference type="NCBI Taxonomy" id="4232"/>
    <lineage>
        <taxon>Eukaryota</taxon>
        <taxon>Viridiplantae</taxon>
        <taxon>Streptophyta</taxon>
        <taxon>Embryophyta</taxon>
        <taxon>Tracheophyta</taxon>
        <taxon>Spermatophyta</taxon>
        <taxon>Magnoliopsida</taxon>
        <taxon>eudicotyledons</taxon>
        <taxon>Gunneridae</taxon>
        <taxon>Pentapetalae</taxon>
        <taxon>asterids</taxon>
        <taxon>campanulids</taxon>
        <taxon>Asterales</taxon>
        <taxon>Asteraceae</taxon>
        <taxon>Asteroideae</taxon>
        <taxon>Heliantheae alliance</taxon>
        <taxon>Heliantheae</taxon>
        <taxon>Helianthus</taxon>
    </lineage>
</organism>
<keyword evidence="3" id="KW-1185">Reference proteome</keyword>
<keyword evidence="1" id="KW-0732">Signal</keyword>
<dbReference type="Proteomes" id="UP000215914">
    <property type="component" value="Unassembled WGS sequence"/>
</dbReference>
<dbReference type="EMBL" id="MNCJ02000330">
    <property type="protein sequence ID" value="KAF5764664.1"/>
    <property type="molecule type" value="Genomic_DNA"/>
</dbReference>
<evidence type="ECO:0000313" key="2">
    <source>
        <dbReference type="EMBL" id="KAF5764664.1"/>
    </source>
</evidence>
<dbReference type="AlphaFoldDB" id="A0A9K3H4N7"/>
<proteinExistence type="predicted"/>
<comment type="caution">
    <text evidence="2">The sequence shown here is derived from an EMBL/GenBank/DDBJ whole genome shotgun (WGS) entry which is preliminary data.</text>
</comment>
<sequence length="73" mass="8425">MWLTVFAMLSISPTIYKVAFAGKYHRSWNFLIFSASHFLIWSSRPIGNLLLNLFSECKCCNSFNTVLNSVHHL</sequence>